<keyword evidence="1" id="KW-0808">Transferase</keyword>
<dbReference type="SUPFAM" id="SSF51182">
    <property type="entry name" value="RmlC-like cupins"/>
    <property type="match status" value="1"/>
</dbReference>
<dbReference type="EMBL" id="JAAOLX010000003">
    <property type="protein sequence ID" value="NHQ86115.1"/>
    <property type="molecule type" value="Genomic_DNA"/>
</dbReference>
<organism evidence="1 2">
    <name type="scientific">Iodobacter violaceini</name>
    <dbReference type="NCBI Taxonomy" id="3044271"/>
    <lineage>
        <taxon>Bacteria</taxon>
        <taxon>Pseudomonadati</taxon>
        <taxon>Pseudomonadota</taxon>
        <taxon>Betaproteobacteria</taxon>
        <taxon>Neisseriales</taxon>
        <taxon>Chitinibacteraceae</taxon>
        <taxon>Iodobacter</taxon>
    </lineage>
</organism>
<dbReference type="PANTHER" id="PTHR36169:SF1">
    <property type="entry name" value="ACETATE KINASE EUTQ"/>
    <property type="match status" value="1"/>
</dbReference>
<dbReference type="InterPro" id="IPR010424">
    <property type="entry name" value="EutQ"/>
</dbReference>
<evidence type="ECO:0000313" key="1">
    <source>
        <dbReference type="EMBL" id="NHQ86115.1"/>
    </source>
</evidence>
<comment type="caution">
    <text evidence="1">The sequence shown here is derived from an EMBL/GenBank/DDBJ whole genome shotgun (WGS) entry which is preliminary data.</text>
</comment>
<dbReference type="InterPro" id="IPR011051">
    <property type="entry name" value="RmlC_Cupin_sf"/>
</dbReference>
<dbReference type="Proteomes" id="UP000712570">
    <property type="component" value="Unassembled WGS sequence"/>
</dbReference>
<protein>
    <submittedName>
        <fullName evidence="1">Ethanolamine utilization acetate kinase EutQ</fullName>
    </submittedName>
</protein>
<keyword evidence="1" id="KW-0418">Kinase</keyword>
<dbReference type="RefSeq" id="WP_166824451.1">
    <property type="nucleotide sequence ID" value="NZ_JAAOLX010000003.1"/>
</dbReference>
<dbReference type="Pfam" id="PF06249">
    <property type="entry name" value="EutQ"/>
    <property type="match status" value="1"/>
</dbReference>
<evidence type="ECO:0000313" key="2">
    <source>
        <dbReference type="Proteomes" id="UP000712570"/>
    </source>
</evidence>
<dbReference type="Gene3D" id="2.60.120.10">
    <property type="entry name" value="Jelly Rolls"/>
    <property type="match status" value="1"/>
</dbReference>
<keyword evidence="2" id="KW-1185">Reference proteome</keyword>
<dbReference type="NCBIfam" id="NF012001">
    <property type="entry name" value="PRK15457.1"/>
    <property type="match status" value="1"/>
</dbReference>
<proteinExistence type="predicted"/>
<dbReference type="InterPro" id="IPR014710">
    <property type="entry name" value="RmlC-like_jellyroll"/>
</dbReference>
<gene>
    <name evidence="1" type="primary">eutQ</name>
    <name evidence="1" type="ORF">HA050_08285</name>
</gene>
<name>A0ABX0KUR8_9NEIS</name>
<dbReference type="CDD" id="cd02228">
    <property type="entry name" value="cupin_EutQ"/>
    <property type="match status" value="1"/>
</dbReference>
<reference evidence="1 2" key="1">
    <citation type="submission" date="2020-03" db="EMBL/GenBank/DDBJ databases">
        <title>Draft genome sequence of environmentally isolated violet-colored cultures.</title>
        <authorList>
            <person name="Wilson H.S."/>
        </authorList>
    </citation>
    <scope>NUCLEOTIDE SEQUENCE [LARGE SCALE GENOMIC DNA]</scope>
    <source>
        <strain evidence="1 2">HSC-16F04</strain>
    </source>
</reference>
<accession>A0ABX0KUR8</accession>
<sequence length="244" mass="25486">MKQLITADALRAAHAEGKTRIEITLPDCILTAEARMVAERLGVEIIEVLAGKTPASMAGSAPVTSAATPATEHEASLAAIRQAVLAQLPAGSVPENVIDQLVRKVAAEQATAATAPTASAVAGYESITLKSGIKRVTGSSVKMGLLEGAGANQIGIADVITGADGSTMAAGFMQWENSFFPWTLRYDEIDIVLDGELHIRCDGETAIAKAGDVIFIPKNSSIEFGTPGKVSFLYVAYPANWQDC</sequence>
<dbReference type="PANTHER" id="PTHR36169">
    <property type="entry name" value="ETHANOLAMINE UTILIZATION PROTEIN EUTQ"/>
    <property type="match status" value="1"/>
</dbReference>
<dbReference type="GO" id="GO:0016301">
    <property type="term" value="F:kinase activity"/>
    <property type="evidence" value="ECO:0007669"/>
    <property type="project" value="UniProtKB-KW"/>
</dbReference>